<keyword evidence="1" id="KW-0812">Transmembrane</keyword>
<dbReference type="AlphaFoldDB" id="A0A6P7F080"/>
<evidence type="ECO:0000313" key="2">
    <source>
        <dbReference type="EnsemblMetazoa" id="XP_028128267.1"/>
    </source>
</evidence>
<accession>A0A6P7F080</accession>
<sequence length="254" mass="29606">MGKFLAVSSAYLLICSGYQIFRVPFDPLIQYLIPFYIFLTAVFLLLYDLRLYPKPLRKLDKLSQTAVEFLVAVFLMENIILDFWIPLQDGTASVTYTLAEKLDEINYYEFYPLRIITEILETSIFNTCVIYILSIFFLLSCLHAIRAVDFRALDEGPSCFFSDIVYRSKRFMKKKFKTLGLQRKKRVKILETEDMVKKRKKSEKDVCNCNLIDNDIKLDNLSVQDYGLDDLDDLSFKFSDFDIPSETELLSGPL</sequence>
<keyword evidence="1" id="KW-0472">Membrane</keyword>
<dbReference type="KEGG" id="dvv:114324601"/>
<keyword evidence="1" id="KW-1133">Transmembrane helix</keyword>
<evidence type="ECO:0000256" key="1">
    <source>
        <dbReference type="SAM" id="Phobius"/>
    </source>
</evidence>
<dbReference type="InParanoid" id="A0A6P7F080"/>
<dbReference type="EnsemblMetazoa" id="XM_028272466.2">
    <property type="protein sequence ID" value="XP_028128267.1"/>
    <property type="gene ID" value="LOC114324601"/>
</dbReference>
<feature type="transmembrane region" description="Helical" evidence="1">
    <location>
        <begin position="27"/>
        <end position="47"/>
    </location>
</feature>
<organism evidence="4">
    <name type="scientific">Diabrotica virgifera virgifera</name>
    <name type="common">western corn rootworm</name>
    <dbReference type="NCBI Taxonomy" id="50390"/>
    <lineage>
        <taxon>Eukaryota</taxon>
        <taxon>Metazoa</taxon>
        <taxon>Ecdysozoa</taxon>
        <taxon>Arthropoda</taxon>
        <taxon>Hexapoda</taxon>
        <taxon>Insecta</taxon>
        <taxon>Pterygota</taxon>
        <taxon>Neoptera</taxon>
        <taxon>Endopterygota</taxon>
        <taxon>Coleoptera</taxon>
        <taxon>Polyphaga</taxon>
        <taxon>Cucujiformia</taxon>
        <taxon>Chrysomeloidea</taxon>
        <taxon>Chrysomelidae</taxon>
        <taxon>Galerucinae</taxon>
        <taxon>Diabroticina</taxon>
        <taxon>Diabroticites</taxon>
        <taxon>Diabrotica</taxon>
    </lineage>
</organism>
<evidence type="ECO:0000313" key="4">
    <source>
        <dbReference type="RefSeq" id="XP_028128267.1"/>
    </source>
</evidence>
<dbReference type="Proteomes" id="UP001652700">
    <property type="component" value="Unplaced"/>
</dbReference>
<proteinExistence type="predicted"/>
<dbReference type="GeneID" id="114324601"/>
<dbReference type="Pfam" id="PF16089">
    <property type="entry name" value="DUF4818"/>
    <property type="match status" value="1"/>
</dbReference>
<dbReference type="InterPro" id="IPR032145">
    <property type="entry name" value="DUF4818"/>
</dbReference>
<reference evidence="2" key="2">
    <citation type="submission" date="2025-05" db="UniProtKB">
        <authorList>
            <consortium name="EnsemblMetazoa"/>
        </authorList>
    </citation>
    <scope>IDENTIFICATION</scope>
</reference>
<evidence type="ECO:0000313" key="3">
    <source>
        <dbReference type="Proteomes" id="UP001652700"/>
    </source>
</evidence>
<reference evidence="4" key="1">
    <citation type="submission" date="2025-04" db="UniProtKB">
        <authorList>
            <consortium name="RefSeq"/>
        </authorList>
    </citation>
    <scope>IDENTIFICATION</scope>
    <source>
        <tissue evidence="4">Whole insect</tissue>
    </source>
</reference>
<protein>
    <submittedName>
        <fullName evidence="4">Uncharacterized protein LOC114324601</fullName>
    </submittedName>
</protein>
<dbReference type="OrthoDB" id="6744975at2759"/>
<feature type="transmembrane region" description="Helical" evidence="1">
    <location>
        <begin position="67"/>
        <end position="87"/>
    </location>
</feature>
<feature type="transmembrane region" description="Helical" evidence="1">
    <location>
        <begin position="124"/>
        <end position="145"/>
    </location>
</feature>
<name>A0A6P7F080_DIAVI</name>
<dbReference type="RefSeq" id="XP_028128267.1">
    <property type="nucleotide sequence ID" value="XM_028272466.1"/>
</dbReference>
<keyword evidence="3" id="KW-1185">Reference proteome</keyword>
<gene>
    <name evidence="4" type="primary">LOC114324601</name>
</gene>